<feature type="transmembrane region" description="Helical" evidence="2">
    <location>
        <begin position="416"/>
        <end position="434"/>
    </location>
</feature>
<feature type="compositionally biased region" description="Low complexity" evidence="1">
    <location>
        <begin position="67"/>
        <end position="79"/>
    </location>
</feature>
<keyword evidence="5" id="KW-1185">Reference proteome</keyword>
<keyword evidence="2" id="KW-0472">Membrane</keyword>
<dbReference type="EMBL" id="AP023359">
    <property type="protein sequence ID" value="BCJ66186.1"/>
    <property type="molecule type" value="Genomic_DNA"/>
</dbReference>
<evidence type="ECO:0000256" key="1">
    <source>
        <dbReference type="SAM" id="MobiDB-lite"/>
    </source>
</evidence>
<accession>A0A810MYE7</accession>
<evidence type="ECO:0000256" key="3">
    <source>
        <dbReference type="SAM" id="SignalP"/>
    </source>
</evidence>
<dbReference type="RefSeq" id="WP_212826129.1">
    <property type="nucleotide sequence ID" value="NZ_AP023359.1"/>
</dbReference>
<feature type="chain" id="PRO_5039225703" evidence="3">
    <location>
        <begin position="37"/>
        <end position="458"/>
    </location>
</feature>
<evidence type="ECO:0000313" key="4">
    <source>
        <dbReference type="EMBL" id="BCJ66186.1"/>
    </source>
</evidence>
<dbReference type="AlphaFoldDB" id="A0A810MYE7"/>
<reference evidence="4" key="1">
    <citation type="submission" date="2020-08" db="EMBL/GenBank/DDBJ databases">
        <title>Whole genome shotgun sequence of Polymorphospora rubra NBRC 101157.</title>
        <authorList>
            <person name="Komaki H."/>
            <person name="Tamura T."/>
        </authorList>
    </citation>
    <scope>NUCLEOTIDE SEQUENCE</scope>
    <source>
        <strain evidence="4">NBRC 101157</strain>
    </source>
</reference>
<gene>
    <name evidence="4" type="ORF">Prubr_32070</name>
</gene>
<feature type="region of interest" description="Disordered" evidence="1">
    <location>
        <begin position="37"/>
        <end position="129"/>
    </location>
</feature>
<feature type="compositionally biased region" description="Low complexity" evidence="1">
    <location>
        <begin position="37"/>
        <end position="53"/>
    </location>
</feature>
<evidence type="ECO:0000256" key="2">
    <source>
        <dbReference type="SAM" id="Phobius"/>
    </source>
</evidence>
<dbReference type="Proteomes" id="UP000680866">
    <property type="component" value="Chromosome"/>
</dbReference>
<keyword evidence="3" id="KW-0732">Signal</keyword>
<organism evidence="4 5">
    <name type="scientific">Polymorphospora rubra</name>
    <dbReference type="NCBI Taxonomy" id="338584"/>
    <lineage>
        <taxon>Bacteria</taxon>
        <taxon>Bacillati</taxon>
        <taxon>Actinomycetota</taxon>
        <taxon>Actinomycetes</taxon>
        <taxon>Micromonosporales</taxon>
        <taxon>Micromonosporaceae</taxon>
        <taxon>Polymorphospora</taxon>
    </lineage>
</organism>
<feature type="compositionally biased region" description="Pro residues" evidence="1">
    <location>
        <begin position="95"/>
        <end position="119"/>
    </location>
</feature>
<protein>
    <submittedName>
        <fullName evidence="4">Uncharacterized protein</fullName>
    </submittedName>
</protein>
<dbReference type="PRINTS" id="PR01217">
    <property type="entry name" value="PRICHEXTENSN"/>
</dbReference>
<dbReference type="KEGG" id="pry:Prubr_32070"/>
<keyword evidence="2" id="KW-1133">Transmembrane helix</keyword>
<name>A0A810MYE7_9ACTN</name>
<evidence type="ECO:0000313" key="5">
    <source>
        <dbReference type="Proteomes" id="UP000680866"/>
    </source>
</evidence>
<proteinExistence type="predicted"/>
<keyword evidence="2" id="KW-0812">Transmembrane</keyword>
<sequence length="458" mass="45752">MSRVTAGRTRRGPVLPRAVAAGLVAVVALVTGPVPAGATTAAASRTTPAAHAANPEEDPTPQPGPSTPTAEPTSPAPDATTPPPTTPAVETPAPATEPPATPPPASTPTPAPPGRPGPELPGRHRLGVHVSTGDVPLTGAYWNGAGEVADLRVAVANTGGTRQVMRLGYRLPVGLSDAGTPGCAAAGDGYSCGAWTAEPGARWTTRIQVRINPDAWRHMPLSGSVRVTATAPGNPDLPAVSDDEGFAVLFPPGPPAVGVSLDAGEVSFDISGQAATLDVRLGNTGDTASTGTVEVLLPPGVSIPAPPDTCTAVDAVRTRCLLGTLAAGEAGSLRLPVAATAEAQKLAPLSGAVIGIMDAAYGQTRQMQMSFRIVAAAAGATPPVLDGVGPTASQGVLPPYGALTEPDPLTRVEKTAIALISVSVLLVVLALVLATTSLRRRPRRANTAGGPAPVTATD</sequence>
<feature type="signal peptide" evidence="3">
    <location>
        <begin position="1"/>
        <end position="36"/>
    </location>
</feature>